<dbReference type="AlphaFoldDB" id="A0A8H3WL77"/>
<evidence type="ECO:0000256" key="1">
    <source>
        <dbReference type="SAM" id="MobiDB-lite"/>
    </source>
</evidence>
<keyword evidence="3" id="KW-1185">Reference proteome</keyword>
<sequence>MSRGPAYDAPASNSGEASSSPSLEERGRRRARAATTPIPASPSSSSSSAALPVGPLSPALTTARSRVLAGVRLRPSPARTPSYGSASSAAAAATPLRASFEEADPVAPAAPATRRAPSPLPPASSPIAIPGAAERNRLRPSRRRTLGGEYEGRRRATSDTSRPGGFSAEELSAQATRLRERIGVGRGWVDPAGRLRALPHGARLPPPPSLTEEDLARARALSPAYPRGPSPPPPPPQTEEEYMRGVEERANEYHAF</sequence>
<protein>
    <submittedName>
        <fullName evidence="2">Uncharacterized protein</fullName>
    </submittedName>
</protein>
<dbReference type="Proteomes" id="UP000434172">
    <property type="component" value="Unassembled WGS sequence"/>
</dbReference>
<evidence type="ECO:0000313" key="3">
    <source>
        <dbReference type="Proteomes" id="UP000434172"/>
    </source>
</evidence>
<accession>A0A8H3WL77</accession>
<gene>
    <name evidence="2" type="ORF">GQ607_002095</name>
</gene>
<dbReference type="EMBL" id="WOWK01000006">
    <property type="protein sequence ID" value="KAF0330691.1"/>
    <property type="molecule type" value="Genomic_DNA"/>
</dbReference>
<feature type="region of interest" description="Disordered" evidence="1">
    <location>
        <begin position="197"/>
        <end position="256"/>
    </location>
</feature>
<feature type="region of interest" description="Disordered" evidence="1">
    <location>
        <begin position="71"/>
        <end position="168"/>
    </location>
</feature>
<feature type="compositionally biased region" description="Pro residues" evidence="1">
    <location>
        <begin position="226"/>
        <end position="237"/>
    </location>
</feature>
<reference evidence="2 3" key="1">
    <citation type="submission" date="2019-12" db="EMBL/GenBank/DDBJ databases">
        <title>A genome sequence resource for the geographically widespread anthracnose pathogen Colletotrichum asianum.</title>
        <authorList>
            <person name="Meng Y."/>
        </authorList>
    </citation>
    <scope>NUCLEOTIDE SEQUENCE [LARGE SCALE GENOMIC DNA]</scope>
    <source>
        <strain evidence="2 3">ICMP 18580</strain>
    </source>
</reference>
<proteinExistence type="predicted"/>
<feature type="compositionally biased region" description="Low complexity" evidence="1">
    <location>
        <begin position="105"/>
        <end position="117"/>
    </location>
</feature>
<feature type="compositionally biased region" description="Low complexity" evidence="1">
    <location>
        <begin position="33"/>
        <end position="57"/>
    </location>
</feature>
<evidence type="ECO:0000313" key="2">
    <source>
        <dbReference type="EMBL" id="KAF0330691.1"/>
    </source>
</evidence>
<comment type="caution">
    <text evidence="2">The sequence shown here is derived from an EMBL/GenBank/DDBJ whole genome shotgun (WGS) entry which is preliminary data.</text>
</comment>
<name>A0A8H3WL77_9PEZI</name>
<feature type="region of interest" description="Disordered" evidence="1">
    <location>
        <begin position="1"/>
        <end position="57"/>
    </location>
</feature>
<organism evidence="2 3">
    <name type="scientific">Colletotrichum asianum</name>
    <dbReference type="NCBI Taxonomy" id="702518"/>
    <lineage>
        <taxon>Eukaryota</taxon>
        <taxon>Fungi</taxon>
        <taxon>Dikarya</taxon>
        <taxon>Ascomycota</taxon>
        <taxon>Pezizomycotina</taxon>
        <taxon>Sordariomycetes</taxon>
        <taxon>Hypocreomycetidae</taxon>
        <taxon>Glomerellales</taxon>
        <taxon>Glomerellaceae</taxon>
        <taxon>Colletotrichum</taxon>
        <taxon>Colletotrichum gloeosporioides species complex</taxon>
    </lineage>
</organism>
<dbReference type="OrthoDB" id="4849679at2759"/>
<feature type="compositionally biased region" description="Basic and acidic residues" evidence="1">
    <location>
        <begin position="241"/>
        <end position="256"/>
    </location>
</feature>
<feature type="compositionally biased region" description="Low complexity" evidence="1">
    <location>
        <begin position="9"/>
        <end position="22"/>
    </location>
</feature>